<name>A0A1N7LPB0_9RHOB</name>
<protein>
    <submittedName>
        <fullName evidence="3">Aliphatic nitrilase</fullName>
    </submittedName>
</protein>
<dbReference type="InterPro" id="IPR036526">
    <property type="entry name" value="C-N_Hydrolase_sf"/>
</dbReference>
<dbReference type="EMBL" id="FTOQ01000003">
    <property type="protein sequence ID" value="SIS75594.1"/>
    <property type="molecule type" value="Genomic_DNA"/>
</dbReference>
<dbReference type="OrthoDB" id="9803803at2"/>
<dbReference type="CDD" id="cd07564">
    <property type="entry name" value="nitrilases_CHs"/>
    <property type="match status" value="1"/>
</dbReference>
<comment type="similarity">
    <text evidence="1">Belongs to the carbon-nitrogen hydrolase superfamily. Nitrilase family.</text>
</comment>
<keyword evidence="4" id="KW-1185">Reference proteome</keyword>
<evidence type="ECO:0000256" key="1">
    <source>
        <dbReference type="ARBA" id="ARBA00008129"/>
    </source>
</evidence>
<dbReference type="RefSeq" id="WP_076446469.1">
    <property type="nucleotide sequence ID" value="NZ_FTOQ01000003.1"/>
</dbReference>
<gene>
    <name evidence="3" type="ORF">SAMN05421759_10324</name>
</gene>
<dbReference type="Proteomes" id="UP000186684">
    <property type="component" value="Unassembled WGS sequence"/>
</dbReference>
<dbReference type="STRING" id="633194.SAMN05421759_10324"/>
<dbReference type="SUPFAM" id="SSF56317">
    <property type="entry name" value="Carbon-nitrogen hydrolase"/>
    <property type="match status" value="1"/>
</dbReference>
<dbReference type="PROSITE" id="PS50263">
    <property type="entry name" value="CN_HYDROLASE"/>
    <property type="match status" value="1"/>
</dbReference>
<sequence length="341" mass="36202">MFATHSFRAAVAHAAPVYLDPAATSRKACALIAEAARNSARLIAFPESFLPGFPVWAALFRPIETHDLFARFAAASVRANGPEIAAIRQAARAHGILVSLGFSEANPASIGGLWNSNLLIDETGAVLVHHRKLVATFFEKLVWAPGDGAGLRVAETSVGRVGALICGENTNPLARFALMAQAEQVHISSYPPVWPTRPPEDGANYDNRGANMIRAAAHSFEAKVFGLVAAGLLDAEAKSIIADGAPEVAAMLEACPTAPSFFVDPTGKPIGDEMTEEGIGYAEIDLGLGIEPKRFHDVSAGYNRFDVFDLHVDRTRHVPVTFTEIATDPVEQSLPAGDAEG</sequence>
<dbReference type="InterPro" id="IPR044149">
    <property type="entry name" value="Nitrilases_CHs"/>
</dbReference>
<evidence type="ECO:0000259" key="2">
    <source>
        <dbReference type="PROSITE" id="PS50263"/>
    </source>
</evidence>
<reference evidence="4" key="1">
    <citation type="submission" date="2017-01" db="EMBL/GenBank/DDBJ databases">
        <authorList>
            <person name="Varghese N."/>
            <person name="Submissions S."/>
        </authorList>
    </citation>
    <scope>NUCLEOTIDE SEQUENCE [LARGE SCALE GENOMIC DNA]</scope>
    <source>
        <strain evidence="4">DSM 29430</strain>
    </source>
</reference>
<dbReference type="InterPro" id="IPR003010">
    <property type="entry name" value="C-N_Hydrolase"/>
</dbReference>
<evidence type="ECO:0000313" key="4">
    <source>
        <dbReference type="Proteomes" id="UP000186684"/>
    </source>
</evidence>
<proteinExistence type="inferred from homology"/>
<dbReference type="Gene3D" id="3.60.110.10">
    <property type="entry name" value="Carbon-nitrogen hydrolase"/>
    <property type="match status" value="1"/>
</dbReference>
<dbReference type="AlphaFoldDB" id="A0A1N7LPB0"/>
<evidence type="ECO:0000313" key="3">
    <source>
        <dbReference type="EMBL" id="SIS75594.1"/>
    </source>
</evidence>
<feature type="domain" description="CN hydrolase" evidence="2">
    <location>
        <begin position="7"/>
        <end position="286"/>
    </location>
</feature>
<dbReference type="Pfam" id="PF00795">
    <property type="entry name" value="CN_hydrolase"/>
    <property type="match status" value="1"/>
</dbReference>
<dbReference type="PANTHER" id="PTHR46044:SF2">
    <property type="entry name" value="CN HYDROLASE DOMAIN-CONTAINING PROTEIN"/>
    <property type="match status" value="1"/>
</dbReference>
<organism evidence="3 4">
    <name type="scientific">Roseivivax lentus</name>
    <dbReference type="NCBI Taxonomy" id="633194"/>
    <lineage>
        <taxon>Bacteria</taxon>
        <taxon>Pseudomonadati</taxon>
        <taxon>Pseudomonadota</taxon>
        <taxon>Alphaproteobacteria</taxon>
        <taxon>Rhodobacterales</taxon>
        <taxon>Roseobacteraceae</taxon>
        <taxon>Roseivivax</taxon>
    </lineage>
</organism>
<dbReference type="PANTHER" id="PTHR46044">
    <property type="entry name" value="NITRILASE"/>
    <property type="match status" value="1"/>
</dbReference>
<dbReference type="GO" id="GO:0003824">
    <property type="term" value="F:catalytic activity"/>
    <property type="evidence" value="ECO:0007669"/>
    <property type="project" value="InterPro"/>
</dbReference>
<accession>A0A1N7LPB0</accession>